<dbReference type="Proteomes" id="UP000642070">
    <property type="component" value="Unassembled WGS sequence"/>
</dbReference>
<keyword evidence="3" id="KW-1185">Reference proteome</keyword>
<name>A0A917TM27_9ACTN</name>
<accession>A0A917TM27</accession>
<evidence type="ECO:0000313" key="2">
    <source>
        <dbReference type="EMBL" id="GGM28372.1"/>
    </source>
</evidence>
<protein>
    <submittedName>
        <fullName evidence="2">Uncharacterized protein</fullName>
    </submittedName>
</protein>
<organism evidence="2 3">
    <name type="scientific">Dactylosporangium sucinum</name>
    <dbReference type="NCBI Taxonomy" id="1424081"/>
    <lineage>
        <taxon>Bacteria</taxon>
        <taxon>Bacillati</taxon>
        <taxon>Actinomycetota</taxon>
        <taxon>Actinomycetes</taxon>
        <taxon>Micromonosporales</taxon>
        <taxon>Micromonosporaceae</taxon>
        <taxon>Dactylosporangium</taxon>
    </lineage>
</organism>
<comment type="caution">
    <text evidence="2">The sequence shown here is derived from an EMBL/GenBank/DDBJ whole genome shotgun (WGS) entry which is preliminary data.</text>
</comment>
<proteinExistence type="predicted"/>
<evidence type="ECO:0000313" key="3">
    <source>
        <dbReference type="Proteomes" id="UP000642070"/>
    </source>
</evidence>
<dbReference type="AlphaFoldDB" id="A0A917TM27"/>
<reference evidence="2" key="2">
    <citation type="submission" date="2020-09" db="EMBL/GenBank/DDBJ databases">
        <authorList>
            <person name="Sun Q."/>
            <person name="Ohkuma M."/>
        </authorList>
    </citation>
    <scope>NUCLEOTIDE SEQUENCE</scope>
    <source>
        <strain evidence="2">JCM 19831</strain>
    </source>
</reference>
<evidence type="ECO:0000256" key="1">
    <source>
        <dbReference type="SAM" id="MobiDB-lite"/>
    </source>
</evidence>
<feature type="region of interest" description="Disordered" evidence="1">
    <location>
        <begin position="1"/>
        <end position="26"/>
    </location>
</feature>
<dbReference type="EMBL" id="BMPI01000013">
    <property type="protein sequence ID" value="GGM28372.1"/>
    <property type="molecule type" value="Genomic_DNA"/>
</dbReference>
<sequence>MPAGGGEVLQRRQHPPGEAAATVRRAHVEPRDLRVVDVDRQERAARDRGTADNRDEVARGRVDRVHVALPATVARAQLDLLVDDERDHLRVVRWTLLDQHGATVRNPDFPDVSPDQRFPLHGGSKIVVVRLVSG</sequence>
<reference evidence="2" key="1">
    <citation type="journal article" date="2014" name="Int. J. Syst. Evol. Microbiol.">
        <title>Complete genome sequence of Corynebacterium casei LMG S-19264T (=DSM 44701T), isolated from a smear-ripened cheese.</title>
        <authorList>
            <consortium name="US DOE Joint Genome Institute (JGI-PGF)"/>
            <person name="Walter F."/>
            <person name="Albersmeier A."/>
            <person name="Kalinowski J."/>
            <person name="Ruckert C."/>
        </authorList>
    </citation>
    <scope>NUCLEOTIDE SEQUENCE</scope>
    <source>
        <strain evidence="2">JCM 19831</strain>
    </source>
</reference>
<gene>
    <name evidence="2" type="ORF">GCM10007977_032150</name>
</gene>